<dbReference type="RefSeq" id="WP_221414630.1">
    <property type="nucleotide sequence ID" value="NZ_JACHKA010000001.1"/>
</dbReference>
<evidence type="ECO:0000256" key="2">
    <source>
        <dbReference type="ARBA" id="ARBA00004117"/>
    </source>
</evidence>
<keyword evidence="6 8" id="KW-0975">Bacterial flagellum</keyword>
<protein>
    <recommendedName>
        <fullName evidence="3 8">Flagellar P-ring protein</fullName>
    </recommendedName>
    <alternativeName>
        <fullName evidence="7 8">Basal body P-ring protein</fullName>
    </alternativeName>
</protein>
<evidence type="ECO:0000256" key="1">
    <source>
        <dbReference type="ARBA" id="ARBA00002591"/>
    </source>
</evidence>
<reference evidence="9 10" key="1">
    <citation type="submission" date="2020-08" db="EMBL/GenBank/DDBJ databases">
        <title>Exploring microbial biodiversity for novel pathways involved in the catabolism of aromatic compounds derived from lignin.</title>
        <authorList>
            <person name="Elkins J."/>
        </authorList>
    </citation>
    <scope>NUCLEOTIDE SEQUENCE [LARGE SCALE GENOMIC DNA]</scope>
    <source>
        <strain evidence="9 10">B1D3A</strain>
    </source>
</reference>
<name>A0ABR6NDE0_9SPHN</name>
<dbReference type="EMBL" id="JACHKA010000001">
    <property type="protein sequence ID" value="MBB5985286.1"/>
    <property type="molecule type" value="Genomic_DNA"/>
</dbReference>
<dbReference type="HAMAP" id="MF_00416">
    <property type="entry name" value="FlgI"/>
    <property type="match status" value="1"/>
</dbReference>
<sequence>MISRITPVLGRLAGWIVAIAVVAGLQLVAPQAHAERIKDLGAFEGLRSNQLVGYGVVVGLAGTGDDSLDYATQGIKGVISRFGLTLPPGINPALKNAAAVMVTAELPAFAKPGQRLDVTVSALGKAKSLRGGTLVLTPLRGADGEIYGMAQGNLAVGGLGVSGADGSQLSVNVPSAGRIPSGASVERAVETGFDTSPALTFNLADADLTTALRVADAINLAFGDQRAKALDGVSIAVAAPQGAESRIMMMGLIENIEVRPADPPARVIVNARSGTVVINGSVRISPAAVSHGKLTVSVNEAPRVVQPAPFSRGETAVEQSSAISAAEERNPMFLFKGGASLADIVKAVNAVGASPSDLVEILGALKQAGAMKAELEVI</sequence>
<dbReference type="Pfam" id="PF02119">
    <property type="entry name" value="FlgI"/>
    <property type="match status" value="1"/>
</dbReference>
<comment type="subcellular location">
    <subcellularLocation>
        <location evidence="2 8">Bacterial flagellum basal body</location>
    </subcellularLocation>
</comment>
<keyword evidence="9" id="KW-0282">Flagellum</keyword>
<keyword evidence="9" id="KW-0969">Cilium</keyword>
<dbReference type="Proteomes" id="UP001138540">
    <property type="component" value="Unassembled WGS sequence"/>
</dbReference>
<dbReference type="NCBIfam" id="NF003676">
    <property type="entry name" value="PRK05303.1"/>
    <property type="match status" value="1"/>
</dbReference>
<keyword evidence="4" id="KW-0732">Signal</keyword>
<evidence type="ECO:0000256" key="8">
    <source>
        <dbReference type="HAMAP-Rule" id="MF_00416"/>
    </source>
</evidence>
<evidence type="ECO:0000313" key="10">
    <source>
        <dbReference type="Proteomes" id="UP001138540"/>
    </source>
</evidence>
<evidence type="ECO:0000256" key="4">
    <source>
        <dbReference type="ARBA" id="ARBA00022729"/>
    </source>
</evidence>
<dbReference type="PRINTS" id="PR01010">
    <property type="entry name" value="FLGPRINGFLGI"/>
</dbReference>
<gene>
    <name evidence="8" type="primary">flgI</name>
    <name evidence="9" type="ORF">HNP60_001260</name>
</gene>
<dbReference type="PANTHER" id="PTHR30381">
    <property type="entry name" value="FLAGELLAR P-RING PERIPLASMIC PROTEIN FLGI"/>
    <property type="match status" value="1"/>
</dbReference>
<proteinExistence type="inferred from homology"/>
<comment type="caution">
    <text evidence="9">The sequence shown here is derived from an EMBL/GenBank/DDBJ whole genome shotgun (WGS) entry which is preliminary data.</text>
</comment>
<evidence type="ECO:0000256" key="3">
    <source>
        <dbReference type="ARBA" id="ARBA00019515"/>
    </source>
</evidence>
<evidence type="ECO:0000256" key="7">
    <source>
        <dbReference type="ARBA" id="ARBA00032344"/>
    </source>
</evidence>
<keyword evidence="10" id="KW-1185">Reference proteome</keyword>
<evidence type="ECO:0000256" key="5">
    <source>
        <dbReference type="ARBA" id="ARBA00022764"/>
    </source>
</evidence>
<comment type="subunit">
    <text evidence="8">The basal body constitutes a major portion of the flagellar organelle and consists of four rings (L,P,S, and M) mounted on a central rod.</text>
</comment>
<dbReference type="InterPro" id="IPR001782">
    <property type="entry name" value="Flag_FlgI"/>
</dbReference>
<comment type="similarity">
    <text evidence="8">Belongs to the FlgI family.</text>
</comment>
<evidence type="ECO:0000256" key="6">
    <source>
        <dbReference type="ARBA" id="ARBA00023143"/>
    </source>
</evidence>
<organism evidence="9 10">
    <name type="scientific">Sphingobium lignivorans</name>
    <dbReference type="NCBI Taxonomy" id="2735886"/>
    <lineage>
        <taxon>Bacteria</taxon>
        <taxon>Pseudomonadati</taxon>
        <taxon>Pseudomonadota</taxon>
        <taxon>Alphaproteobacteria</taxon>
        <taxon>Sphingomonadales</taxon>
        <taxon>Sphingomonadaceae</taxon>
        <taxon>Sphingobium</taxon>
    </lineage>
</organism>
<keyword evidence="9" id="KW-0966">Cell projection</keyword>
<evidence type="ECO:0000313" key="9">
    <source>
        <dbReference type="EMBL" id="MBB5985286.1"/>
    </source>
</evidence>
<accession>A0ABR6NDE0</accession>
<comment type="function">
    <text evidence="1 8">Assembles around the rod to form the L-ring and probably protects the motor/basal body from shearing forces during rotation.</text>
</comment>
<keyword evidence="5" id="KW-0574">Periplasm</keyword>
<dbReference type="PANTHER" id="PTHR30381:SF0">
    <property type="entry name" value="FLAGELLAR P-RING PROTEIN"/>
    <property type="match status" value="1"/>
</dbReference>